<sequence>MKHIIIKQLDKRGAKTNFFLKKHKLSKAGFYGTIAGQRKDRKTINALKEEGLFDCLIEEFGDFFKEFEILETER</sequence>
<dbReference type="RefSeq" id="WP_041572712.1">
    <property type="nucleotide sequence ID" value="NZ_CP009044.1"/>
</dbReference>
<dbReference type="Proteomes" id="UP000028486">
    <property type="component" value="Plasmid pCIG1485E"/>
</dbReference>
<gene>
    <name evidence="1" type="ORF">CIG1485E_a0065</name>
</gene>
<dbReference type="KEGG" id="caj:CIG1485E_a0065"/>
<evidence type="ECO:0000313" key="1">
    <source>
        <dbReference type="EMBL" id="AII15590.1"/>
    </source>
</evidence>
<dbReference type="HOGENOM" id="CLU_200297_0_0_7"/>
<evidence type="ECO:0000313" key="2">
    <source>
        <dbReference type="Proteomes" id="UP000028486"/>
    </source>
</evidence>
<dbReference type="EMBL" id="CP009044">
    <property type="protein sequence ID" value="AII15590.1"/>
    <property type="molecule type" value="Genomic_DNA"/>
</dbReference>
<geneLocation type="plasmid" evidence="1 2">
    <name>pCIG1485E</name>
</geneLocation>
<dbReference type="AlphaFoldDB" id="A0A076FBI5"/>
<proteinExistence type="predicted"/>
<organism evidence="1 2">
    <name type="scientific">Campylobacter iguaniorum</name>
    <dbReference type="NCBI Taxonomy" id="1244531"/>
    <lineage>
        <taxon>Bacteria</taxon>
        <taxon>Pseudomonadati</taxon>
        <taxon>Campylobacterota</taxon>
        <taxon>Epsilonproteobacteria</taxon>
        <taxon>Campylobacterales</taxon>
        <taxon>Campylobacteraceae</taxon>
        <taxon>Campylobacter</taxon>
    </lineage>
</organism>
<reference evidence="1 2" key="1">
    <citation type="journal article" date="2014" name="Genome Announc.">
        <title>Complete Genome Sequence of Campylobacter iguaniorum Strain 1485ET, Isolated from a Bearded Dragon (Pogona vitticeps).</title>
        <authorList>
            <person name="Gilbert M.J."/>
            <person name="Miller W.G."/>
            <person name="Yee E."/>
            <person name="Kik M."/>
            <person name="Wagenaar J.A."/>
            <person name="Duim B."/>
        </authorList>
    </citation>
    <scope>NUCLEOTIDE SEQUENCE [LARGE SCALE GENOMIC DNA]</scope>
    <source>
        <strain evidence="1 2">1485E</strain>
        <plasmid evidence="1">pCIG1485E</plasmid>
    </source>
</reference>
<name>A0A076FBI5_9BACT</name>
<protein>
    <submittedName>
        <fullName evidence="1">Uncharacterized protein</fullName>
    </submittedName>
</protein>
<keyword evidence="1" id="KW-0614">Plasmid</keyword>
<keyword evidence="2" id="KW-1185">Reference proteome</keyword>
<accession>A0A076FBI5</accession>